<name>A0ABU9VI73_9BACI</name>
<keyword evidence="3 5" id="KW-0378">Hydrolase</keyword>
<accession>A0ABU9VI73</accession>
<dbReference type="EC" id="3.2.2.-" evidence="5"/>
<comment type="caution">
    <text evidence="6">The sequence shown here is derived from an EMBL/GenBank/DDBJ whole genome shotgun (WGS) entry which is preliminary data.</text>
</comment>
<proteinExistence type="inferred from homology"/>
<gene>
    <name evidence="6" type="ORF">MKY91_10685</name>
</gene>
<keyword evidence="4 5" id="KW-0234">DNA repair</keyword>
<evidence type="ECO:0000256" key="1">
    <source>
        <dbReference type="ARBA" id="ARBA00009232"/>
    </source>
</evidence>
<organism evidence="6 7">
    <name type="scientific">Alkalicoccobacillus gibsonii</name>
    <dbReference type="NCBI Taxonomy" id="79881"/>
    <lineage>
        <taxon>Bacteria</taxon>
        <taxon>Bacillati</taxon>
        <taxon>Bacillota</taxon>
        <taxon>Bacilli</taxon>
        <taxon>Bacillales</taxon>
        <taxon>Bacillaceae</taxon>
        <taxon>Alkalicoccobacillus</taxon>
    </lineage>
</organism>
<dbReference type="InterPro" id="IPR003180">
    <property type="entry name" value="MPG"/>
</dbReference>
<sequence>MSQLLPESFYEQSTLSLSKSLLGKHLVHESPEGKTVGRIVETEAYLGVIDQAAHSFNGRRTKRTEVMFGPPGVIYTYVMHTHCLINIVSNVVDVPEAVLIRAIEPVEGVELMRKRRNKQGVLLTNGPGKLTKAMGITMDAYGSIITEPPIYIVDGPTPTDIQVGPRIGIDNSGPAKEYPYRFWITNNKYVSR</sequence>
<dbReference type="RefSeq" id="WP_343130509.1">
    <property type="nucleotide sequence ID" value="NZ_JBCITK010000001.1"/>
</dbReference>
<dbReference type="Pfam" id="PF02245">
    <property type="entry name" value="Pur_DNA_glyco"/>
    <property type="match status" value="1"/>
</dbReference>
<reference evidence="6 7" key="1">
    <citation type="submission" date="2024-03" db="EMBL/GenBank/DDBJ databases">
        <title>Bacilli Hybrid Assemblies.</title>
        <authorList>
            <person name="Kovac J."/>
        </authorList>
    </citation>
    <scope>NUCLEOTIDE SEQUENCE [LARGE SCALE GENOMIC DNA]</scope>
    <source>
        <strain evidence="6 7">FSL R7-0666</strain>
    </source>
</reference>
<keyword evidence="6" id="KW-0326">Glycosidase</keyword>
<keyword evidence="2 5" id="KW-0227">DNA damage</keyword>
<dbReference type="InterPro" id="IPR036995">
    <property type="entry name" value="MPG_sf"/>
</dbReference>
<dbReference type="Proteomes" id="UP001418796">
    <property type="component" value="Unassembled WGS sequence"/>
</dbReference>
<evidence type="ECO:0000256" key="4">
    <source>
        <dbReference type="ARBA" id="ARBA00023204"/>
    </source>
</evidence>
<dbReference type="HAMAP" id="MF_00527">
    <property type="entry name" value="3MGH"/>
    <property type="match status" value="1"/>
</dbReference>
<dbReference type="NCBIfam" id="TIGR00567">
    <property type="entry name" value="3mg"/>
    <property type="match status" value="1"/>
</dbReference>
<dbReference type="NCBIfam" id="NF002002">
    <property type="entry name" value="PRK00802.1-2"/>
    <property type="match status" value="1"/>
</dbReference>
<dbReference type="InterPro" id="IPR011034">
    <property type="entry name" value="Formyl_transferase-like_C_sf"/>
</dbReference>
<protein>
    <recommendedName>
        <fullName evidence="5">Putative 3-methyladenine DNA glycosylase</fullName>
        <ecNumber evidence="5">3.2.2.-</ecNumber>
    </recommendedName>
</protein>
<dbReference type="SUPFAM" id="SSF50486">
    <property type="entry name" value="FMT C-terminal domain-like"/>
    <property type="match status" value="1"/>
</dbReference>
<evidence type="ECO:0000256" key="5">
    <source>
        <dbReference type="HAMAP-Rule" id="MF_00527"/>
    </source>
</evidence>
<evidence type="ECO:0000313" key="7">
    <source>
        <dbReference type="Proteomes" id="UP001418796"/>
    </source>
</evidence>
<dbReference type="CDD" id="cd00540">
    <property type="entry name" value="AAG"/>
    <property type="match status" value="1"/>
</dbReference>
<dbReference type="Gene3D" id="3.10.300.10">
    <property type="entry name" value="Methylpurine-DNA glycosylase (MPG)"/>
    <property type="match status" value="1"/>
</dbReference>
<dbReference type="GO" id="GO:0016798">
    <property type="term" value="F:hydrolase activity, acting on glycosyl bonds"/>
    <property type="evidence" value="ECO:0007669"/>
    <property type="project" value="UniProtKB-KW"/>
</dbReference>
<evidence type="ECO:0000256" key="3">
    <source>
        <dbReference type="ARBA" id="ARBA00022801"/>
    </source>
</evidence>
<dbReference type="PANTHER" id="PTHR10429:SF0">
    <property type="entry name" value="DNA-3-METHYLADENINE GLYCOSYLASE"/>
    <property type="match status" value="1"/>
</dbReference>
<evidence type="ECO:0000256" key="2">
    <source>
        <dbReference type="ARBA" id="ARBA00022763"/>
    </source>
</evidence>
<keyword evidence="7" id="KW-1185">Reference proteome</keyword>
<evidence type="ECO:0000313" key="6">
    <source>
        <dbReference type="EMBL" id="MEN0643611.1"/>
    </source>
</evidence>
<dbReference type="PANTHER" id="PTHR10429">
    <property type="entry name" value="DNA-3-METHYLADENINE GLYCOSYLASE"/>
    <property type="match status" value="1"/>
</dbReference>
<dbReference type="EMBL" id="JBCITK010000001">
    <property type="protein sequence ID" value="MEN0643611.1"/>
    <property type="molecule type" value="Genomic_DNA"/>
</dbReference>
<comment type="similarity">
    <text evidence="1 5">Belongs to the DNA glycosylase MPG family.</text>
</comment>